<dbReference type="Proteomes" id="UP001302249">
    <property type="component" value="Chromosome"/>
</dbReference>
<dbReference type="RefSeq" id="WP_313914421.1">
    <property type="nucleotide sequence ID" value="NZ_CP135076.1"/>
</dbReference>
<proteinExistence type="predicted"/>
<dbReference type="EMBL" id="CP135076">
    <property type="protein sequence ID" value="WNO53197.1"/>
    <property type="molecule type" value="Genomic_DNA"/>
</dbReference>
<accession>A0ABZ0B6Z4</accession>
<evidence type="ECO:0000313" key="1">
    <source>
        <dbReference type="EMBL" id="WNO53197.1"/>
    </source>
</evidence>
<gene>
    <name evidence="1" type="ORF">RPR59_12190</name>
</gene>
<protein>
    <submittedName>
        <fullName evidence="1">Uncharacterized protein</fullName>
    </submittedName>
</protein>
<sequence>MLTASFGPFAQAVPQVRERITIHQRIIVRLPRMGAHPASSRASPHRPVHWTERDADRCFAVDRFVGANIARRDSIDLLLDDGGRLRARLEERCPALGFYRGLYMKAGTDGMICARRDSIRSRSGNSCAIENFSRLVPER</sequence>
<keyword evidence="2" id="KW-1185">Reference proteome</keyword>
<name>A0ABZ0B6Z4_9SPHN</name>
<reference evidence="1 2" key="1">
    <citation type="submission" date="2023-09" db="EMBL/GenBank/DDBJ databases">
        <authorList>
            <person name="Rey-Velasco X."/>
        </authorList>
    </citation>
    <scope>NUCLEOTIDE SEQUENCE [LARGE SCALE GENOMIC DNA]</scope>
    <source>
        <strain evidence="1 2">W311</strain>
    </source>
</reference>
<organism evidence="1 2">
    <name type="scientific">Stakelama saccharophila</name>
    <dbReference type="NCBI Taxonomy" id="3075605"/>
    <lineage>
        <taxon>Bacteria</taxon>
        <taxon>Pseudomonadati</taxon>
        <taxon>Pseudomonadota</taxon>
        <taxon>Alphaproteobacteria</taxon>
        <taxon>Sphingomonadales</taxon>
        <taxon>Sphingomonadaceae</taxon>
        <taxon>Stakelama</taxon>
    </lineage>
</organism>
<evidence type="ECO:0000313" key="2">
    <source>
        <dbReference type="Proteomes" id="UP001302249"/>
    </source>
</evidence>